<dbReference type="PANTHER" id="PTHR38444:SF1">
    <property type="entry name" value="ENTEROBACTIN BIOSYNTHESIS PROTEIN YBDZ"/>
    <property type="match status" value="1"/>
</dbReference>
<dbReference type="AlphaFoldDB" id="A0A6B3BSZ2"/>
<dbReference type="SUPFAM" id="SSF160582">
    <property type="entry name" value="MbtH-like"/>
    <property type="match status" value="1"/>
</dbReference>
<organism evidence="2">
    <name type="scientific">Streptomyces sp. SID12501</name>
    <dbReference type="NCBI Taxonomy" id="2706042"/>
    <lineage>
        <taxon>Bacteria</taxon>
        <taxon>Bacillati</taxon>
        <taxon>Actinomycetota</taxon>
        <taxon>Actinomycetes</taxon>
        <taxon>Kitasatosporales</taxon>
        <taxon>Streptomycetaceae</taxon>
        <taxon>Streptomyces</taxon>
    </lineage>
</organism>
<comment type="caution">
    <text evidence="2">The sequence shown here is derived from an EMBL/GenBank/DDBJ whole genome shotgun (WGS) entry which is preliminary data.</text>
</comment>
<dbReference type="RefSeq" id="WP_164315506.1">
    <property type="nucleotide sequence ID" value="NZ_JAAGLU010000012.1"/>
</dbReference>
<evidence type="ECO:0000313" key="2">
    <source>
        <dbReference type="EMBL" id="NEC87422.1"/>
    </source>
</evidence>
<reference evidence="2" key="1">
    <citation type="submission" date="2020-01" db="EMBL/GenBank/DDBJ databases">
        <title>Insect and environment-associated Actinomycetes.</title>
        <authorList>
            <person name="Currrie C."/>
            <person name="Chevrette M."/>
            <person name="Carlson C."/>
            <person name="Stubbendieck R."/>
            <person name="Wendt-Pienkowski E."/>
        </authorList>
    </citation>
    <scope>NUCLEOTIDE SEQUENCE</scope>
    <source>
        <strain evidence="2">SID12501</strain>
    </source>
</reference>
<dbReference type="Gene3D" id="3.90.820.10">
    <property type="entry name" value="Structural Genomics, Unknown Function 30-nov-00 1gh9 Mol_id"/>
    <property type="match status" value="1"/>
</dbReference>
<gene>
    <name evidence="2" type="ORF">G3I71_16670</name>
</gene>
<accession>A0A6B3BSZ2</accession>
<feature type="domain" description="MbtH-like" evidence="1">
    <location>
        <begin position="4"/>
        <end position="54"/>
    </location>
</feature>
<dbReference type="Pfam" id="PF03621">
    <property type="entry name" value="MbtH"/>
    <property type="match status" value="1"/>
</dbReference>
<dbReference type="GO" id="GO:0019290">
    <property type="term" value="P:siderophore biosynthetic process"/>
    <property type="evidence" value="ECO:0007669"/>
    <property type="project" value="TreeGrafter"/>
</dbReference>
<dbReference type="InterPro" id="IPR037407">
    <property type="entry name" value="MLP_fam"/>
</dbReference>
<name>A0A6B3BSZ2_9ACTN</name>
<proteinExistence type="predicted"/>
<dbReference type="InterPro" id="IPR005153">
    <property type="entry name" value="MbtH-like_dom"/>
</dbReference>
<dbReference type="EMBL" id="JAAGLU010000012">
    <property type="protein sequence ID" value="NEC87422.1"/>
    <property type="molecule type" value="Genomic_DNA"/>
</dbReference>
<evidence type="ECO:0000259" key="1">
    <source>
        <dbReference type="SMART" id="SM00923"/>
    </source>
</evidence>
<dbReference type="PANTHER" id="PTHR38444">
    <property type="entry name" value="ENTEROBACTIN BIOSYNTHESIS PROTEIN YBDZ"/>
    <property type="match status" value="1"/>
</dbReference>
<dbReference type="GO" id="GO:0005829">
    <property type="term" value="C:cytosol"/>
    <property type="evidence" value="ECO:0007669"/>
    <property type="project" value="TreeGrafter"/>
</dbReference>
<dbReference type="InterPro" id="IPR038020">
    <property type="entry name" value="MbtH-like_sf"/>
</dbReference>
<protein>
    <submittedName>
        <fullName evidence="2">MbtH family NRPS accessory protein</fullName>
    </submittedName>
</protein>
<dbReference type="SMART" id="SM00923">
    <property type="entry name" value="MbtH"/>
    <property type="match status" value="1"/>
</dbReference>
<sequence length="64" mass="7171">MTGNPFDADGGDWQVVVNDRGNHALWRPFLDLPAGWNIILSEKSRESALSYIEANWTSLGPVER</sequence>